<dbReference type="AlphaFoldDB" id="A0A164LCL3"/>
<sequence>MNRIELQIKKDTFFGKLKKAELIFNDRQTGEQHVIDITDVNFLMMKVMVDTMSTFREHDGFYISRDYGNDDEDVIKVVHSKQMYIGFEHLVATVSKADFLEMLDELLHVKR</sequence>
<organism evidence="1 2">
    <name type="scientific">Bacillus cereus</name>
    <dbReference type="NCBI Taxonomy" id="1396"/>
    <lineage>
        <taxon>Bacteria</taxon>
        <taxon>Bacillati</taxon>
        <taxon>Bacillota</taxon>
        <taxon>Bacilli</taxon>
        <taxon>Bacillales</taxon>
        <taxon>Bacillaceae</taxon>
        <taxon>Bacillus</taxon>
        <taxon>Bacillus cereus group</taxon>
    </lineage>
</organism>
<evidence type="ECO:0000313" key="1">
    <source>
        <dbReference type="EMBL" id="KZD55670.1"/>
    </source>
</evidence>
<dbReference type="Proteomes" id="UP000076482">
    <property type="component" value="Unassembled WGS sequence"/>
</dbReference>
<dbReference type="PATRIC" id="fig|1396.535.peg.5981"/>
<evidence type="ECO:0000313" key="2">
    <source>
        <dbReference type="Proteomes" id="UP000076482"/>
    </source>
</evidence>
<dbReference type="RefSeq" id="WP_063262930.1">
    <property type="nucleotide sequence ID" value="NZ_LJKE01000104.1"/>
</dbReference>
<accession>A0A164LCL3</accession>
<comment type="caution">
    <text evidence="1">The sequence shown here is derived from an EMBL/GenBank/DDBJ whole genome shotgun (WGS) entry which is preliminary data.</text>
</comment>
<name>A0A164LCL3_BACCE</name>
<reference evidence="1 2" key="1">
    <citation type="submission" date="2015-09" db="EMBL/GenBank/DDBJ databases">
        <title>Bacillus cereus food isolates.</title>
        <authorList>
            <person name="Boekhorst J."/>
        </authorList>
    </citation>
    <scope>NUCLEOTIDE SEQUENCE [LARGE SCALE GENOMIC DNA]</scope>
    <source>
        <strain evidence="1 2">B4088</strain>
    </source>
</reference>
<gene>
    <name evidence="1" type="ORF">B4088_5415</name>
</gene>
<proteinExistence type="predicted"/>
<dbReference type="EMBL" id="LJKE01000104">
    <property type="protein sequence ID" value="KZD55670.1"/>
    <property type="molecule type" value="Genomic_DNA"/>
</dbReference>
<protein>
    <submittedName>
        <fullName evidence="1">Uncharacterized protein</fullName>
    </submittedName>
</protein>